<feature type="region of interest" description="Disordered" evidence="1">
    <location>
        <begin position="245"/>
        <end position="269"/>
    </location>
</feature>
<name>A0A1M5X801_9FLAO</name>
<dbReference type="AlphaFoldDB" id="A0A1M5X801"/>
<dbReference type="Proteomes" id="UP000184047">
    <property type="component" value="Unassembled WGS sequence"/>
</dbReference>
<sequence>MSKDPAVLIYFDKWISSTNGMKAHYRAWYMDLLMYQYDNPEGIPDDKDFIAGICRVLPSEYELFKQMLEQVLEQKFELIGNKWVNHVANEIISKRQDFKAKRTKSGNIGVIIKLAKTIKGFTPKYLTKLKEYLFEMDIKEIEKAKDKQVLEQMLKLYVDEDEDEDEDININNSISNNIKINNKIEFSVFWDLYDKKVGDKEGCKKKWDKLSFDTQNKIIETLPGFKSKIEDKKFQPHPATYLNQKRWNDEKPEANQPIPAIEGETEEERFHREWKAKNKVIPLH</sequence>
<evidence type="ECO:0000313" key="3">
    <source>
        <dbReference type="Proteomes" id="UP000184047"/>
    </source>
</evidence>
<dbReference type="STRING" id="421058.SAMN05421866_0016"/>
<reference evidence="3" key="1">
    <citation type="submission" date="2016-11" db="EMBL/GenBank/DDBJ databases">
        <authorList>
            <person name="Varghese N."/>
            <person name="Submissions S."/>
        </authorList>
    </citation>
    <scope>NUCLEOTIDE SEQUENCE [LARGE SCALE GENOMIC DNA]</scope>
    <source>
        <strain evidence="3">DSM 19055</strain>
    </source>
</reference>
<evidence type="ECO:0000313" key="2">
    <source>
        <dbReference type="EMBL" id="SHH95614.1"/>
    </source>
</evidence>
<accession>A0A1M5X801</accession>
<protein>
    <submittedName>
        <fullName evidence="2">Uncharacterized conserved protein YdaU, DUF1376 family</fullName>
    </submittedName>
</protein>
<dbReference type="EMBL" id="FQWT01000010">
    <property type="protein sequence ID" value="SHH95614.1"/>
    <property type="molecule type" value="Genomic_DNA"/>
</dbReference>
<proteinExistence type="predicted"/>
<keyword evidence="3" id="KW-1185">Reference proteome</keyword>
<evidence type="ECO:0000256" key="1">
    <source>
        <dbReference type="SAM" id="MobiDB-lite"/>
    </source>
</evidence>
<dbReference type="InterPro" id="IPR010781">
    <property type="entry name" value="DUF1376"/>
</dbReference>
<organism evidence="2 3">
    <name type="scientific">Chryseobacterium oranimense</name>
    <dbReference type="NCBI Taxonomy" id="421058"/>
    <lineage>
        <taxon>Bacteria</taxon>
        <taxon>Pseudomonadati</taxon>
        <taxon>Bacteroidota</taxon>
        <taxon>Flavobacteriia</taxon>
        <taxon>Flavobacteriales</taxon>
        <taxon>Weeksellaceae</taxon>
        <taxon>Chryseobacterium group</taxon>
        <taxon>Chryseobacterium</taxon>
    </lineage>
</organism>
<dbReference type="RefSeq" id="WP_175547530.1">
    <property type="nucleotide sequence ID" value="NZ_FQWT01000010.1"/>
</dbReference>
<gene>
    <name evidence="2" type="ORF">SAMN05421866_0016</name>
</gene>
<dbReference type="Pfam" id="PF07120">
    <property type="entry name" value="DUF1376"/>
    <property type="match status" value="1"/>
</dbReference>